<evidence type="ECO:0000313" key="2">
    <source>
        <dbReference type="Proteomes" id="UP001062846"/>
    </source>
</evidence>
<organism evidence="1 2">
    <name type="scientific">Rhododendron molle</name>
    <name type="common">Chinese azalea</name>
    <name type="synonym">Azalea mollis</name>
    <dbReference type="NCBI Taxonomy" id="49168"/>
    <lineage>
        <taxon>Eukaryota</taxon>
        <taxon>Viridiplantae</taxon>
        <taxon>Streptophyta</taxon>
        <taxon>Embryophyta</taxon>
        <taxon>Tracheophyta</taxon>
        <taxon>Spermatophyta</taxon>
        <taxon>Magnoliopsida</taxon>
        <taxon>eudicotyledons</taxon>
        <taxon>Gunneridae</taxon>
        <taxon>Pentapetalae</taxon>
        <taxon>asterids</taxon>
        <taxon>Ericales</taxon>
        <taxon>Ericaceae</taxon>
        <taxon>Ericoideae</taxon>
        <taxon>Rhodoreae</taxon>
        <taxon>Rhododendron</taxon>
    </lineage>
</organism>
<dbReference type="EMBL" id="CM046389">
    <property type="protein sequence ID" value="KAI8566233.1"/>
    <property type="molecule type" value="Genomic_DNA"/>
</dbReference>
<proteinExistence type="predicted"/>
<keyword evidence="2" id="KW-1185">Reference proteome</keyword>
<sequence>MSSAVICQGLHSLDSQTTDTDTTLRLKLSLPLQEISKNPSNPNLGIWNSLQSLSPSSRTPNQEGTYANPILSEKSLELCTENLGSETGSDTDFSLSSPDFGGGNGEISTVGKPNFHLEKEYRIVTSQCADKLSWRAELPRKEMEGRKVNFPPPLTTLSGSGSVRIRAHREEGRLIVKAVGGPLENTTGTSFRTQRSNGRLRLCFWEEDWDSDGMDFQENQESEFYVEGSGEEEEEEEEEEDEDEDEDEDEESEDMHGKDMDVEGEMGMEKFERPRWCKVSGECGNGSLWPSWVATS</sequence>
<accession>A0ACC0PN55</accession>
<reference evidence="1" key="1">
    <citation type="submission" date="2022-02" db="EMBL/GenBank/DDBJ databases">
        <title>Plant Genome Project.</title>
        <authorList>
            <person name="Zhang R.-G."/>
        </authorList>
    </citation>
    <scope>NUCLEOTIDE SEQUENCE</scope>
    <source>
        <strain evidence="1">AT1</strain>
    </source>
</reference>
<name>A0ACC0PN55_RHOML</name>
<comment type="caution">
    <text evidence="1">The sequence shown here is derived from an EMBL/GenBank/DDBJ whole genome shotgun (WGS) entry which is preliminary data.</text>
</comment>
<evidence type="ECO:0000313" key="1">
    <source>
        <dbReference type="EMBL" id="KAI8566233.1"/>
    </source>
</evidence>
<dbReference type="Proteomes" id="UP001062846">
    <property type="component" value="Chromosome 2"/>
</dbReference>
<protein>
    <submittedName>
        <fullName evidence="1">Uncharacterized protein</fullName>
    </submittedName>
</protein>
<gene>
    <name evidence="1" type="ORF">RHMOL_Rhmol02G0024300</name>
</gene>